<name>A0A2N1JGE7_9BASI</name>
<accession>A0A2N1JGE7</accession>
<dbReference type="SUPFAM" id="SSF51161">
    <property type="entry name" value="Trimeric LpxA-like enzymes"/>
    <property type="match status" value="1"/>
</dbReference>
<dbReference type="Gene3D" id="2.160.10.10">
    <property type="entry name" value="Hexapeptide repeat proteins"/>
    <property type="match status" value="1"/>
</dbReference>
<evidence type="ECO:0000256" key="2">
    <source>
        <dbReference type="ARBA" id="ARBA00007719"/>
    </source>
</evidence>
<evidence type="ECO:0000256" key="6">
    <source>
        <dbReference type="ARBA" id="ARBA00034687"/>
    </source>
</evidence>
<dbReference type="InterPro" id="IPR011004">
    <property type="entry name" value="Trimer_LpxA-like_sf"/>
</dbReference>
<dbReference type="STRING" id="2020962.A0A2N1JGE7"/>
<protein>
    <recommendedName>
        <fullName evidence="3">Dynactin subunit 6</fullName>
    </recommendedName>
</protein>
<dbReference type="GO" id="GO:0007052">
    <property type="term" value="P:mitotic spindle organization"/>
    <property type="evidence" value="ECO:0007669"/>
    <property type="project" value="TreeGrafter"/>
</dbReference>
<evidence type="ECO:0000256" key="5">
    <source>
        <dbReference type="ARBA" id="ARBA00023212"/>
    </source>
</evidence>
<comment type="function">
    <text evidence="6">Part of the dynactin complex that activates the molecular motor dynein for ultra-processive transport along microtubules.</text>
</comment>
<dbReference type="Proteomes" id="UP000232875">
    <property type="component" value="Unassembled WGS sequence"/>
</dbReference>
<sequence length="140" mass="14667">MSVTVQPRAIVAAEADVKGDVTIGSGTVVHPRARIHATSAPIVLGNNCIVEELATIDNEPMTVGDGNVFRVSSLVRAQTTGNCNVFEARCSVASNVHVSNFCVIGAGCVVESADNTLVHLDERSAIYETCEARQAACVPQ</sequence>
<dbReference type="AlphaFoldDB" id="A0A2N1JGE7"/>
<dbReference type="GO" id="GO:0005869">
    <property type="term" value="C:dynactin complex"/>
    <property type="evidence" value="ECO:0007669"/>
    <property type="project" value="InterPro"/>
</dbReference>
<keyword evidence="4" id="KW-0963">Cytoplasm</keyword>
<dbReference type="PANTHER" id="PTHR13072:SF0">
    <property type="entry name" value="DYNACTIN SUBUNIT 6"/>
    <property type="match status" value="1"/>
</dbReference>
<evidence type="ECO:0000256" key="1">
    <source>
        <dbReference type="ARBA" id="ARBA00004245"/>
    </source>
</evidence>
<proteinExistence type="inferred from homology"/>
<evidence type="ECO:0000313" key="7">
    <source>
        <dbReference type="EMBL" id="PKI85605.1"/>
    </source>
</evidence>
<dbReference type="EMBL" id="KZ454987">
    <property type="protein sequence ID" value="PKI85605.1"/>
    <property type="molecule type" value="Genomic_DNA"/>
</dbReference>
<keyword evidence="5" id="KW-0206">Cytoskeleton</keyword>
<dbReference type="PANTHER" id="PTHR13072">
    <property type="entry name" value="DYNACTIN 6"/>
    <property type="match status" value="1"/>
</dbReference>
<organism evidence="7 8">
    <name type="scientific">Malassezia vespertilionis</name>
    <dbReference type="NCBI Taxonomy" id="2020962"/>
    <lineage>
        <taxon>Eukaryota</taxon>
        <taxon>Fungi</taxon>
        <taxon>Dikarya</taxon>
        <taxon>Basidiomycota</taxon>
        <taxon>Ustilaginomycotina</taxon>
        <taxon>Malasseziomycetes</taxon>
        <taxon>Malasseziales</taxon>
        <taxon>Malasseziaceae</taxon>
        <taxon>Malassezia</taxon>
    </lineage>
</organism>
<evidence type="ECO:0000256" key="3">
    <source>
        <dbReference type="ARBA" id="ARBA00016573"/>
    </source>
</evidence>
<dbReference type="OrthoDB" id="2355at2759"/>
<keyword evidence="8" id="KW-1185">Reference proteome</keyword>
<comment type="similarity">
    <text evidence="2">Belongs to the dynactin subunits 5/6 family. Dynactin subunit 6 subfamily.</text>
</comment>
<evidence type="ECO:0000256" key="4">
    <source>
        <dbReference type="ARBA" id="ARBA00022490"/>
    </source>
</evidence>
<gene>
    <name evidence="7" type="ORF">MVES_000003</name>
</gene>
<comment type="subcellular location">
    <subcellularLocation>
        <location evidence="1">Cytoplasm</location>
        <location evidence="1">Cytoskeleton</location>
    </subcellularLocation>
</comment>
<dbReference type="GO" id="GO:0070840">
    <property type="term" value="F:dynein complex binding"/>
    <property type="evidence" value="ECO:0007669"/>
    <property type="project" value="TreeGrafter"/>
</dbReference>
<reference evidence="7 8" key="1">
    <citation type="submission" date="2017-10" db="EMBL/GenBank/DDBJ databases">
        <title>A novel species of cold-tolerant Malassezia isolated from bats.</title>
        <authorList>
            <person name="Lorch J.M."/>
            <person name="Palmer J.M."/>
            <person name="Vanderwolf K.J."/>
            <person name="Schmidt K.Z."/>
            <person name="Verant M.L."/>
            <person name="Weller T.J."/>
            <person name="Blehert D.S."/>
        </authorList>
    </citation>
    <scope>NUCLEOTIDE SEQUENCE [LARGE SCALE GENOMIC DNA]</scope>
    <source>
        <strain evidence="7 8">NWHC:44797-103</strain>
    </source>
</reference>
<evidence type="ECO:0000313" key="8">
    <source>
        <dbReference type="Proteomes" id="UP000232875"/>
    </source>
</evidence>
<dbReference type="InterPro" id="IPR027777">
    <property type="entry name" value="DCTN6"/>
</dbReference>